<proteinExistence type="predicted"/>
<sequence length="118" mass="12809">MALSKRVDNSIVVTDNTRTVTFPIRAVNCAIGDMSSDSLSPILDAEWSRGKSGGKPCCGQLPTAQKLTLTEYGREVAASHPVLKREYRRSTPPPSNILFLIKGWQRTDHSSGLASVHG</sequence>
<evidence type="ECO:0000313" key="1">
    <source>
        <dbReference type="EMBL" id="GBP19303.1"/>
    </source>
</evidence>
<comment type="caution">
    <text evidence="1">The sequence shown here is derived from an EMBL/GenBank/DDBJ whole genome shotgun (WGS) entry which is preliminary data.</text>
</comment>
<accession>A0A4C1TZ02</accession>
<dbReference type="AlphaFoldDB" id="A0A4C1TZ02"/>
<name>A0A4C1TZ02_EUMVA</name>
<dbReference type="Proteomes" id="UP000299102">
    <property type="component" value="Unassembled WGS sequence"/>
</dbReference>
<keyword evidence="2" id="KW-1185">Reference proteome</keyword>
<evidence type="ECO:0000313" key="2">
    <source>
        <dbReference type="Proteomes" id="UP000299102"/>
    </source>
</evidence>
<reference evidence="1 2" key="1">
    <citation type="journal article" date="2019" name="Commun. Biol.">
        <title>The bagworm genome reveals a unique fibroin gene that provides high tensile strength.</title>
        <authorList>
            <person name="Kono N."/>
            <person name="Nakamura H."/>
            <person name="Ohtoshi R."/>
            <person name="Tomita M."/>
            <person name="Numata K."/>
            <person name="Arakawa K."/>
        </authorList>
    </citation>
    <scope>NUCLEOTIDE SEQUENCE [LARGE SCALE GENOMIC DNA]</scope>
</reference>
<protein>
    <submittedName>
        <fullName evidence="1">Uncharacterized protein</fullName>
    </submittedName>
</protein>
<organism evidence="1 2">
    <name type="scientific">Eumeta variegata</name>
    <name type="common">Bagworm moth</name>
    <name type="synonym">Eumeta japonica</name>
    <dbReference type="NCBI Taxonomy" id="151549"/>
    <lineage>
        <taxon>Eukaryota</taxon>
        <taxon>Metazoa</taxon>
        <taxon>Ecdysozoa</taxon>
        <taxon>Arthropoda</taxon>
        <taxon>Hexapoda</taxon>
        <taxon>Insecta</taxon>
        <taxon>Pterygota</taxon>
        <taxon>Neoptera</taxon>
        <taxon>Endopterygota</taxon>
        <taxon>Lepidoptera</taxon>
        <taxon>Glossata</taxon>
        <taxon>Ditrysia</taxon>
        <taxon>Tineoidea</taxon>
        <taxon>Psychidae</taxon>
        <taxon>Oiketicinae</taxon>
        <taxon>Eumeta</taxon>
    </lineage>
</organism>
<gene>
    <name evidence="1" type="ORF">EVAR_79903_1</name>
</gene>
<dbReference type="EMBL" id="BGZK01000106">
    <property type="protein sequence ID" value="GBP19303.1"/>
    <property type="molecule type" value="Genomic_DNA"/>
</dbReference>